<evidence type="ECO:0000259" key="3">
    <source>
        <dbReference type="Pfam" id="PF00501"/>
    </source>
</evidence>
<dbReference type="GO" id="GO:0016020">
    <property type="term" value="C:membrane"/>
    <property type="evidence" value="ECO:0007669"/>
    <property type="project" value="TreeGrafter"/>
</dbReference>
<dbReference type="Proteomes" id="UP000001929">
    <property type="component" value="Chromosome"/>
</dbReference>
<accession>Q2RSA4</accession>
<dbReference type="Pfam" id="PF00501">
    <property type="entry name" value="AMP-binding"/>
    <property type="match status" value="1"/>
</dbReference>
<dbReference type="AlphaFoldDB" id="Q2RSA4"/>
<dbReference type="Pfam" id="PF23562">
    <property type="entry name" value="AMP-binding_C_3"/>
    <property type="match status" value="1"/>
</dbReference>
<gene>
    <name evidence="4" type="ordered locus">Rru_A2191</name>
</gene>
<organism evidence="4 5">
    <name type="scientific">Rhodospirillum rubrum (strain ATCC 11170 / ATH 1.1.1 / DSM 467 / LMG 4362 / NCIMB 8255 / S1)</name>
    <dbReference type="NCBI Taxonomy" id="269796"/>
    <lineage>
        <taxon>Bacteria</taxon>
        <taxon>Pseudomonadati</taxon>
        <taxon>Pseudomonadota</taxon>
        <taxon>Alphaproteobacteria</taxon>
        <taxon>Rhodospirillales</taxon>
        <taxon>Rhodospirillaceae</taxon>
        <taxon>Rhodospirillum</taxon>
    </lineage>
</organism>
<keyword evidence="2" id="KW-0067">ATP-binding</keyword>
<feature type="domain" description="AMP-dependent synthetase/ligase" evidence="3">
    <location>
        <begin position="23"/>
        <end position="432"/>
    </location>
</feature>
<dbReference type="Gene3D" id="3.40.50.12780">
    <property type="entry name" value="N-terminal domain of ligase-like"/>
    <property type="match status" value="1"/>
</dbReference>
<protein>
    <submittedName>
        <fullName evidence="4">AMP-dependent synthetase and ligase</fullName>
        <ecNumber evidence="4">6.2.1.3</ecNumber>
    </submittedName>
</protein>
<evidence type="ECO:0000313" key="5">
    <source>
        <dbReference type="Proteomes" id="UP000001929"/>
    </source>
</evidence>
<dbReference type="STRING" id="269796.Rru_A2191"/>
<keyword evidence="1" id="KW-0547">Nucleotide-binding</keyword>
<dbReference type="KEGG" id="rru:Rru_A2191"/>
<dbReference type="PhylomeDB" id="Q2RSA4"/>
<dbReference type="InterPro" id="IPR000873">
    <property type="entry name" value="AMP-dep_synth/lig_dom"/>
</dbReference>
<keyword evidence="4" id="KW-0436">Ligase</keyword>
<name>Q2RSA4_RHORT</name>
<dbReference type="eggNOG" id="COG1022">
    <property type="taxonomic scope" value="Bacteria"/>
</dbReference>
<dbReference type="HOGENOM" id="CLU_000022_45_5_5"/>
<proteinExistence type="predicted"/>
<dbReference type="CDD" id="cd05907">
    <property type="entry name" value="VL_LC_FACS_like"/>
    <property type="match status" value="1"/>
</dbReference>
<dbReference type="GO" id="GO:0004467">
    <property type="term" value="F:long-chain fatty acid-CoA ligase activity"/>
    <property type="evidence" value="ECO:0007669"/>
    <property type="project" value="UniProtKB-EC"/>
</dbReference>
<keyword evidence="5" id="KW-1185">Reference proteome</keyword>
<dbReference type="EnsemblBacteria" id="ABC22991">
    <property type="protein sequence ID" value="ABC22991"/>
    <property type="gene ID" value="Rru_A2191"/>
</dbReference>
<dbReference type="EC" id="6.2.1.3" evidence="4"/>
<dbReference type="PANTHER" id="PTHR43272:SF33">
    <property type="entry name" value="AMP-BINDING DOMAIN-CONTAINING PROTEIN-RELATED"/>
    <property type="match status" value="1"/>
</dbReference>
<sequence>MSEYRYPAVNYETCGNLLAMFLAQAERFGERPFLWSKSEGGYAPWSWASVHDQVIALANAMIDQGLAPGDRVVLASENRPDWTIADLAILAAGAIPVPAYATHTEADHLHVLDNVEAAMAIVSTPLVAERFLRAAARAKRRPLVVMMDFDDAVVVPAGLTVLAWNAMMAEGEGRGVPAVVHRIQTDDLASIIHTSGTGGTPKGVMLAHRSILHNCHGAFKLLETIGLEEEVFLSFLPLCHSYEHTTGLFFPISLGAQVYFAEGAETLAANMVEAKPTIMTAVPRLYEMMRARILRAVEKEGGLKEKMFREAVDLGRRRMDDPASLGVKDKLTDAALDKLVRHAVKARFGGRLKAMISGGGPLNPDVGYFFRALGIPVLQGYGLTETAPVVSCNMPKKVKMNTVGPALYGVDIRIASDGEILVKGPLVMDGYWNDPESTRAVLDPDGWLHTGDVGTLDEDGFIQITDRKKDLIVNSGGHNISPQRVEGILGLEPEIGVGVVFGDRMPHLVALIVPEKEFLARWSKETGKPADLALVYEDADLRQAIGKAVERANAKLGTVEKIRKFALLPEPMSVENDQLTHSMKARRHVLRDRYGALIAGLYSGA</sequence>
<dbReference type="EMBL" id="CP000230">
    <property type="protein sequence ID" value="ABC22991.1"/>
    <property type="molecule type" value="Genomic_DNA"/>
</dbReference>
<dbReference type="PATRIC" id="fig|269796.9.peg.2287"/>
<evidence type="ECO:0000256" key="2">
    <source>
        <dbReference type="ARBA" id="ARBA00022840"/>
    </source>
</evidence>
<dbReference type="GO" id="GO:0005524">
    <property type="term" value="F:ATP binding"/>
    <property type="evidence" value="ECO:0007669"/>
    <property type="project" value="UniProtKB-KW"/>
</dbReference>
<dbReference type="SUPFAM" id="SSF56801">
    <property type="entry name" value="Acetyl-CoA synthetase-like"/>
    <property type="match status" value="1"/>
</dbReference>
<dbReference type="InterPro" id="IPR042099">
    <property type="entry name" value="ANL_N_sf"/>
</dbReference>
<evidence type="ECO:0000313" key="4">
    <source>
        <dbReference type="EMBL" id="ABC22991.1"/>
    </source>
</evidence>
<evidence type="ECO:0000256" key="1">
    <source>
        <dbReference type="ARBA" id="ARBA00022741"/>
    </source>
</evidence>
<dbReference type="RefSeq" id="WP_011390040.1">
    <property type="nucleotide sequence ID" value="NC_007643.1"/>
</dbReference>
<dbReference type="PANTHER" id="PTHR43272">
    <property type="entry name" value="LONG-CHAIN-FATTY-ACID--COA LIGASE"/>
    <property type="match status" value="1"/>
</dbReference>
<reference evidence="4 5" key="1">
    <citation type="journal article" date="2011" name="Stand. Genomic Sci.">
        <title>Complete genome sequence of Rhodospirillum rubrum type strain (S1).</title>
        <authorList>
            <person name="Munk A.C."/>
            <person name="Copeland A."/>
            <person name="Lucas S."/>
            <person name="Lapidus A."/>
            <person name="Del Rio T.G."/>
            <person name="Barry K."/>
            <person name="Detter J.C."/>
            <person name="Hammon N."/>
            <person name="Israni S."/>
            <person name="Pitluck S."/>
            <person name="Brettin T."/>
            <person name="Bruce D."/>
            <person name="Han C."/>
            <person name="Tapia R."/>
            <person name="Gilna P."/>
            <person name="Schmutz J."/>
            <person name="Larimer F."/>
            <person name="Land M."/>
            <person name="Kyrpides N.C."/>
            <person name="Mavromatis K."/>
            <person name="Richardson P."/>
            <person name="Rohde M."/>
            <person name="Goker M."/>
            <person name="Klenk H.P."/>
            <person name="Zhang Y."/>
            <person name="Roberts G.P."/>
            <person name="Reslewic S."/>
            <person name="Schwartz D.C."/>
        </authorList>
    </citation>
    <scope>NUCLEOTIDE SEQUENCE [LARGE SCALE GENOMIC DNA]</scope>
    <source>
        <strain evidence="5">ATCC 11170 / ATH 1.1.1 / DSM 467 / LMG 4362 / NCIMB 8255 / S1</strain>
    </source>
</reference>